<evidence type="ECO:0000256" key="2">
    <source>
        <dbReference type="SAM" id="MobiDB-lite"/>
    </source>
</evidence>
<feature type="domain" description="AB hydrolase-1" evidence="3">
    <location>
        <begin position="75"/>
        <end position="205"/>
    </location>
</feature>
<dbReference type="Gene3D" id="3.40.50.1820">
    <property type="entry name" value="alpha/beta hydrolase"/>
    <property type="match status" value="1"/>
</dbReference>
<dbReference type="InterPro" id="IPR029058">
    <property type="entry name" value="AB_hydrolase_fold"/>
</dbReference>
<name>A0ABQ0ZDG1_9HYPH</name>
<gene>
    <name evidence="4" type="ORF">RsS93_62250</name>
</gene>
<organism evidence="4 5">
    <name type="scientific">Rhizobium dioscoreae</name>
    <dbReference type="NCBI Taxonomy" id="2653122"/>
    <lineage>
        <taxon>Bacteria</taxon>
        <taxon>Pseudomonadati</taxon>
        <taxon>Pseudomonadota</taxon>
        <taxon>Alphaproteobacteria</taxon>
        <taxon>Hyphomicrobiales</taxon>
        <taxon>Rhizobiaceae</taxon>
        <taxon>Rhizobium/Agrobacterium group</taxon>
        <taxon>Rhizobium</taxon>
    </lineage>
</organism>
<dbReference type="InterPro" id="IPR000639">
    <property type="entry name" value="Epox_hydrolase-like"/>
</dbReference>
<keyword evidence="5" id="KW-1185">Reference proteome</keyword>
<feature type="region of interest" description="Disordered" evidence="2">
    <location>
        <begin position="31"/>
        <end position="52"/>
    </location>
</feature>
<evidence type="ECO:0000259" key="3">
    <source>
        <dbReference type="Pfam" id="PF00561"/>
    </source>
</evidence>
<dbReference type="SUPFAM" id="SSF53474">
    <property type="entry name" value="alpha/beta-Hydrolases"/>
    <property type="match status" value="1"/>
</dbReference>
<evidence type="ECO:0000256" key="1">
    <source>
        <dbReference type="ARBA" id="ARBA00022801"/>
    </source>
</evidence>
<dbReference type="RefSeq" id="WP_152094939.1">
    <property type="nucleotide sequence ID" value="NZ_BLAJ01000021.1"/>
</dbReference>
<reference evidence="4 5" key="1">
    <citation type="journal article" date="2020" name="Genome Biol. Evol.">
        <title>Rhizobium dioscoreae sp. nov., a plant growth-promoting bacterium isolated from yam (Dioscorea species).</title>
        <authorList>
            <person name="Ouyabe M."/>
            <person name="Tanaka N."/>
            <person name="Shiwa Y."/>
            <person name="Fujita N."/>
            <person name="Kikuno H."/>
            <person name="Babil P."/>
            <person name="Shiwachi H."/>
        </authorList>
    </citation>
    <scope>NUCLEOTIDE SEQUENCE [LARGE SCALE GENOMIC DNA]</scope>
    <source>
        <strain evidence="4 5">S-93</strain>
    </source>
</reference>
<evidence type="ECO:0000313" key="4">
    <source>
        <dbReference type="EMBL" id="GES53611.1"/>
    </source>
</evidence>
<sequence length="349" mass="38034">MSNIQIGSLTRRSFGSVALGFTAAGVLGERSEAANQQGDSRRDTRRGSKLNANKTVDAGDLRVSYADLGPADGRPVVLFHGWPYDINSFADAAPMLADRGYRVVVPFLRGYGGTQFLSSKTKRNGQQSALAVDAVKLLDALGIVSATLAGFDWGARTVDIVAALWPERCRSIVSVSGYLIGNQKAGKMPLPPSAELQWWYQYYFATDRGQEGYAKYTADFAKLIWKLASPAWTFDDETFERSAASFTNPDHVQIVVHNYRWRLGLSAGEKRFDKYEAKLAETPDIQVPAITLDGDANGAPHPGPATYGPKFKAQYEHRLISGGIGHNLPQEAPDAFVAAVVDADAWAER</sequence>
<dbReference type="PRINTS" id="PR00412">
    <property type="entry name" value="EPOXHYDRLASE"/>
</dbReference>
<comment type="caution">
    <text evidence="4">The sequence shown here is derived from an EMBL/GenBank/DDBJ whole genome shotgun (WGS) entry which is preliminary data.</text>
</comment>
<dbReference type="GO" id="GO:0016787">
    <property type="term" value="F:hydrolase activity"/>
    <property type="evidence" value="ECO:0007669"/>
    <property type="project" value="UniProtKB-KW"/>
</dbReference>
<dbReference type="Proteomes" id="UP000390335">
    <property type="component" value="Unassembled WGS sequence"/>
</dbReference>
<keyword evidence="1 4" id="KW-0378">Hydrolase</keyword>
<accession>A0ABQ0ZDG1</accession>
<protein>
    <submittedName>
        <fullName evidence="4">Alpha/beta hydrolase</fullName>
    </submittedName>
</protein>
<dbReference type="InterPro" id="IPR000073">
    <property type="entry name" value="AB_hydrolase_1"/>
</dbReference>
<dbReference type="EMBL" id="BLAJ01000021">
    <property type="protein sequence ID" value="GES53611.1"/>
    <property type="molecule type" value="Genomic_DNA"/>
</dbReference>
<dbReference type="PANTHER" id="PTHR43329">
    <property type="entry name" value="EPOXIDE HYDROLASE"/>
    <property type="match status" value="1"/>
</dbReference>
<proteinExistence type="predicted"/>
<evidence type="ECO:0000313" key="5">
    <source>
        <dbReference type="Proteomes" id="UP000390335"/>
    </source>
</evidence>
<dbReference type="Pfam" id="PF00561">
    <property type="entry name" value="Abhydrolase_1"/>
    <property type="match status" value="1"/>
</dbReference>